<comment type="caution">
    <text evidence="1">The sequence shown here is derived from an EMBL/GenBank/DDBJ whole genome shotgun (WGS) entry which is preliminary data.</text>
</comment>
<dbReference type="EMBL" id="CM046388">
    <property type="protein sequence ID" value="KAI8574041.1"/>
    <property type="molecule type" value="Genomic_DNA"/>
</dbReference>
<reference evidence="1" key="1">
    <citation type="submission" date="2022-02" db="EMBL/GenBank/DDBJ databases">
        <title>Plant Genome Project.</title>
        <authorList>
            <person name="Zhang R.-G."/>
        </authorList>
    </citation>
    <scope>NUCLEOTIDE SEQUENCE</scope>
    <source>
        <strain evidence="1">AT1</strain>
    </source>
</reference>
<protein>
    <submittedName>
        <fullName evidence="1">Uncharacterized protein</fullName>
    </submittedName>
</protein>
<proteinExistence type="predicted"/>
<evidence type="ECO:0000313" key="2">
    <source>
        <dbReference type="Proteomes" id="UP001062846"/>
    </source>
</evidence>
<gene>
    <name evidence="1" type="ORF">RHMOL_Rhmol01G0323600</name>
</gene>
<name>A0ACC0Q9B6_RHOML</name>
<keyword evidence="2" id="KW-1185">Reference proteome</keyword>
<organism evidence="1 2">
    <name type="scientific">Rhododendron molle</name>
    <name type="common">Chinese azalea</name>
    <name type="synonym">Azalea mollis</name>
    <dbReference type="NCBI Taxonomy" id="49168"/>
    <lineage>
        <taxon>Eukaryota</taxon>
        <taxon>Viridiplantae</taxon>
        <taxon>Streptophyta</taxon>
        <taxon>Embryophyta</taxon>
        <taxon>Tracheophyta</taxon>
        <taxon>Spermatophyta</taxon>
        <taxon>Magnoliopsida</taxon>
        <taxon>eudicotyledons</taxon>
        <taxon>Gunneridae</taxon>
        <taxon>Pentapetalae</taxon>
        <taxon>asterids</taxon>
        <taxon>Ericales</taxon>
        <taxon>Ericaceae</taxon>
        <taxon>Ericoideae</taxon>
        <taxon>Rhodoreae</taxon>
        <taxon>Rhododendron</taxon>
    </lineage>
</organism>
<accession>A0ACC0Q9B6</accession>
<evidence type="ECO:0000313" key="1">
    <source>
        <dbReference type="EMBL" id="KAI8574041.1"/>
    </source>
</evidence>
<dbReference type="Proteomes" id="UP001062846">
    <property type="component" value="Chromosome 1"/>
</dbReference>
<sequence>MTKLLDTIFAYHGDAFLAGVVCLLLVILFVLLLHMYAKWFIAHARRRRRRSVSLSHVLGPTRFPSINSLTFDSTASPTKGLEASAVASIPRFVYDSVVDHSNGLECVVCLSLFEDQEVGRRLPDCGHGFHVECIDMWLSSHSNCPICRAGVRVGGEGKVAGIDSTPNGVATEDSASEVVVEVVNSFDNGSNGVEVLSDSSARLSSSSLPSQVAATARLSTSTRLSSSSLSSQVAAMGASLKKMVSRNI</sequence>